<dbReference type="OrthoDB" id="5491447at2"/>
<sequence length="269" mass="31803">MLSFSINCLKKANALLCLFLLLPLMGYGVEDSLVVAKTHTTETQTPKKTVFQEKDILVDTDTIEARAFDAKFKSKYTDEAFTYEFKSKEKNAWDRFKEWLAGIFQRLFNFASNESSMNFVEILLKSIAVLIVVYVIYMIAKAILNKDGQWVFGKNSDKKIIHHEDIEKNIKNIDFEKLIQQTLKSGEKRLTIRYYYLWLLQKMSEKEIIEWDLEKTNSDYAYEIKNPKLKEDFAYFSHLYNYIWYGEFELDDMTFEKAKNSFDITLKTI</sequence>
<dbReference type="AlphaFoldDB" id="A0A4Z0L836"/>
<reference evidence="2 3" key="1">
    <citation type="submission" date="2019-04" db="EMBL/GenBank/DDBJ databases">
        <title>Flavobacterium sp. strain DS2-A Genome sequencing and assembly.</title>
        <authorList>
            <person name="Kim I."/>
        </authorList>
    </citation>
    <scope>NUCLEOTIDE SEQUENCE [LARGE SCALE GENOMIC DNA]</scope>
    <source>
        <strain evidence="2 3">DS2-A</strain>
    </source>
</reference>
<proteinExistence type="predicted"/>
<keyword evidence="3" id="KW-1185">Reference proteome</keyword>
<keyword evidence="1" id="KW-0472">Membrane</keyword>
<evidence type="ECO:0000313" key="3">
    <source>
        <dbReference type="Proteomes" id="UP000297407"/>
    </source>
</evidence>
<dbReference type="RefSeq" id="WP_135526322.1">
    <property type="nucleotide sequence ID" value="NZ_SRLH01000004.1"/>
</dbReference>
<feature type="transmembrane region" description="Helical" evidence="1">
    <location>
        <begin position="122"/>
        <end position="140"/>
    </location>
</feature>
<accession>A0A4Z0L836</accession>
<gene>
    <name evidence="2" type="ORF">E4635_09100</name>
</gene>
<keyword evidence="1" id="KW-1133">Transmembrane helix</keyword>
<dbReference type="Proteomes" id="UP000297407">
    <property type="component" value="Unassembled WGS sequence"/>
</dbReference>
<protein>
    <submittedName>
        <fullName evidence="2">DUF4129 domain-containing protein</fullName>
    </submittedName>
</protein>
<dbReference type="EMBL" id="SRLH01000004">
    <property type="protein sequence ID" value="TGD58152.1"/>
    <property type="molecule type" value="Genomic_DNA"/>
</dbReference>
<keyword evidence="1" id="KW-0812">Transmembrane</keyword>
<comment type="caution">
    <text evidence="2">The sequence shown here is derived from an EMBL/GenBank/DDBJ whole genome shotgun (WGS) entry which is preliminary data.</text>
</comment>
<evidence type="ECO:0000256" key="1">
    <source>
        <dbReference type="SAM" id="Phobius"/>
    </source>
</evidence>
<evidence type="ECO:0000313" key="2">
    <source>
        <dbReference type="EMBL" id="TGD58152.1"/>
    </source>
</evidence>
<organism evidence="2 3">
    <name type="scientific">Flavobacterium humi</name>
    <dbReference type="NCBI Taxonomy" id="2562683"/>
    <lineage>
        <taxon>Bacteria</taxon>
        <taxon>Pseudomonadati</taxon>
        <taxon>Bacteroidota</taxon>
        <taxon>Flavobacteriia</taxon>
        <taxon>Flavobacteriales</taxon>
        <taxon>Flavobacteriaceae</taxon>
        <taxon>Flavobacterium</taxon>
    </lineage>
</organism>
<name>A0A4Z0L836_9FLAO</name>